<feature type="compositionally biased region" description="Basic and acidic residues" evidence="1">
    <location>
        <begin position="130"/>
        <end position="149"/>
    </location>
</feature>
<dbReference type="EMBL" id="AGNL01010223">
    <property type="protein sequence ID" value="EJK69324.1"/>
    <property type="molecule type" value="Genomic_DNA"/>
</dbReference>
<feature type="region of interest" description="Disordered" evidence="1">
    <location>
        <begin position="605"/>
        <end position="656"/>
    </location>
</feature>
<evidence type="ECO:0000313" key="2">
    <source>
        <dbReference type="EMBL" id="EJK69324.1"/>
    </source>
</evidence>
<feature type="region of interest" description="Disordered" evidence="1">
    <location>
        <begin position="318"/>
        <end position="349"/>
    </location>
</feature>
<comment type="caution">
    <text evidence="2">The sequence shown here is derived from an EMBL/GenBank/DDBJ whole genome shotgun (WGS) entry which is preliminary data.</text>
</comment>
<reference evidence="2 3" key="1">
    <citation type="journal article" date="2012" name="Genome Biol.">
        <title>Genome and low-iron response of an oceanic diatom adapted to chronic iron limitation.</title>
        <authorList>
            <person name="Lommer M."/>
            <person name="Specht M."/>
            <person name="Roy A.S."/>
            <person name="Kraemer L."/>
            <person name="Andreson R."/>
            <person name="Gutowska M.A."/>
            <person name="Wolf J."/>
            <person name="Bergner S.V."/>
            <person name="Schilhabel M.B."/>
            <person name="Klostermeier U.C."/>
            <person name="Beiko R.G."/>
            <person name="Rosenstiel P."/>
            <person name="Hippler M."/>
            <person name="Laroche J."/>
        </authorList>
    </citation>
    <scope>NUCLEOTIDE SEQUENCE [LARGE SCALE GENOMIC DNA]</scope>
    <source>
        <strain evidence="2 3">CCMP1005</strain>
    </source>
</reference>
<gene>
    <name evidence="2" type="ORF">THAOC_09426</name>
</gene>
<accession>K0SWI2</accession>
<organism evidence="2 3">
    <name type="scientific">Thalassiosira oceanica</name>
    <name type="common">Marine diatom</name>
    <dbReference type="NCBI Taxonomy" id="159749"/>
    <lineage>
        <taxon>Eukaryota</taxon>
        <taxon>Sar</taxon>
        <taxon>Stramenopiles</taxon>
        <taxon>Ochrophyta</taxon>
        <taxon>Bacillariophyta</taxon>
        <taxon>Coscinodiscophyceae</taxon>
        <taxon>Thalassiosirophycidae</taxon>
        <taxon>Thalassiosirales</taxon>
        <taxon>Thalassiosiraceae</taxon>
        <taxon>Thalassiosira</taxon>
    </lineage>
</organism>
<feature type="non-terminal residue" evidence="2">
    <location>
        <position position="1"/>
    </location>
</feature>
<dbReference type="Proteomes" id="UP000266841">
    <property type="component" value="Unassembled WGS sequence"/>
</dbReference>
<protein>
    <submittedName>
        <fullName evidence="2">Uncharacterized protein</fullName>
    </submittedName>
</protein>
<feature type="compositionally biased region" description="Polar residues" evidence="1">
    <location>
        <begin position="619"/>
        <end position="628"/>
    </location>
</feature>
<feature type="region of interest" description="Disordered" evidence="1">
    <location>
        <begin position="59"/>
        <end position="97"/>
    </location>
</feature>
<proteinExistence type="predicted"/>
<feature type="region of interest" description="Disordered" evidence="1">
    <location>
        <begin position="109"/>
        <end position="149"/>
    </location>
</feature>
<evidence type="ECO:0000313" key="3">
    <source>
        <dbReference type="Proteomes" id="UP000266841"/>
    </source>
</evidence>
<keyword evidence="3" id="KW-1185">Reference proteome</keyword>
<feature type="compositionally biased region" description="Polar residues" evidence="1">
    <location>
        <begin position="331"/>
        <end position="349"/>
    </location>
</feature>
<name>K0SWI2_THAOC</name>
<evidence type="ECO:0000256" key="1">
    <source>
        <dbReference type="SAM" id="MobiDB-lite"/>
    </source>
</evidence>
<dbReference type="AlphaFoldDB" id="K0SWI2"/>
<sequence>RQRVRTNPDRSWHPMSSFTFLPFGAKVCPSFLPTKACNRTVALSRTNLVDRPLSQLMEGAPAQGKGPNWTEPANTARPCAGPAGSPSWPSVPPKGFRPVTRRVKHAQFEAREACGGRTRHLPADLTTPGHEGEDSVREPPADNGRRGEEKISLLRPMLRRAPATSNADALNAVPANREDLHSMLEIFLGRKIDSGKFDLWSNRFFTLARSLNWSSRAVCNRASWRARTNSQRTSATYACHDGDPAGPAQGRAVLAGSVQLGPLPCAGAPSISGDNGRSTYEVGATQRNSSITCFMEEHHEHMWPPQLPPQYPNVHLRFGRSSSMADPKSNLPWTPSSSALSRPRSQPIGSTWIDQSIGHLATDRDPSATAKSHSSLDAASGYSKDLGFYLYFEWPKEVRHNTLRFVAKYKTDSGDLVSINDFPDLKHLRRFQPRQEPHHGLLRRVPCSGRNTYLEAHNRKYSSRFYINDMDQLFVARKIDYRYKHDPLGVILNALDNYEKVPDDRRNMITDEMMHFLYRQAATAHRDSLPKALFDWILLGRYTGFRRSEWCQTRMFSYQRLDDWPGRQPAEAFIKADFVFLDKRKRRLTTSETRNRNGVRYVKINGATRRERGPRASKKSFSPATQPSPVYAATRRPQHCGTRWLPQQRPGPRADRCVPVQHWTSHLHHRLQCQQPTPPLFSAQSPQDSPR</sequence>
<dbReference type="OrthoDB" id="101778at2759"/>